<dbReference type="InterPro" id="IPR005797">
    <property type="entry name" value="Cyt_b/b6_N"/>
</dbReference>
<feature type="transmembrane region" description="Helical" evidence="7">
    <location>
        <begin position="416"/>
        <end position="433"/>
    </location>
</feature>
<feature type="region of interest" description="Disordered" evidence="6">
    <location>
        <begin position="512"/>
        <end position="535"/>
    </location>
</feature>
<dbReference type="EMBL" id="JWIO01000038">
    <property type="protein sequence ID" value="KLL10267.1"/>
    <property type="molecule type" value="Genomic_DNA"/>
</dbReference>
<accession>A0ABR5F0N3</accession>
<evidence type="ECO:0000256" key="3">
    <source>
        <dbReference type="ARBA" id="ARBA00016116"/>
    </source>
</evidence>
<reference evidence="9 10" key="1">
    <citation type="submission" date="2014-12" db="EMBL/GenBank/DDBJ databases">
        <title>Frankia sp. BMG5.1 draft genome.</title>
        <authorList>
            <person name="Gtari M."/>
            <person name="Ghodhbane-Gtari F."/>
            <person name="Nouioui I."/>
            <person name="Ktari A."/>
            <person name="Hezbri K."/>
            <person name="Mimouni W."/>
            <person name="Sbissi I."/>
            <person name="Ayari A."/>
            <person name="Yamanaka T."/>
            <person name="Normand P."/>
            <person name="Tisa L.S."/>
            <person name="Boudabous A."/>
        </authorList>
    </citation>
    <scope>NUCLEOTIDE SEQUENCE [LARGE SCALE GENOMIC DNA]</scope>
    <source>
        <strain evidence="9 10">BMG5.1</strain>
    </source>
</reference>
<comment type="caution">
    <text evidence="9">The sequence shown here is derived from an EMBL/GenBank/DDBJ whole genome shotgun (WGS) entry which is preliminary data.</text>
</comment>
<evidence type="ECO:0000256" key="2">
    <source>
        <dbReference type="ARBA" id="ARBA00012951"/>
    </source>
</evidence>
<evidence type="ECO:0000256" key="1">
    <source>
        <dbReference type="ARBA" id="ARBA00001971"/>
    </source>
</evidence>
<evidence type="ECO:0000313" key="9">
    <source>
        <dbReference type="EMBL" id="KLL10267.1"/>
    </source>
</evidence>
<evidence type="ECO:0000256" key="5">
    <source>
        <dbReference type="ARBA" id="ARBA00029568"/>
    </source>
</evidence>
<feature type="transmembrane region" description="Helical" evidence="7">
    <location>
        <begin position="52"/>
        <end position="71"/>
    </location>
</feature>
<dbReference type="InterPro" id="IPR036150">
    <property type="entry name" value="Cyt_b/b6_C_sf"/>
</dbReference>
<dbReference type="SUPFAM" id="SSF81648">
    <property type="entry name" value="a domain/subunit of cytochrome bc1 complex (Ubiquinol-cytochrome c reductase)"/>
    <property type="match status" value="1"/>
</dbReference>
<evidence type="ECO:0000256" key="6">
    <source>
        <dbReference type="SAM" id="MobiDB-lite"/>
    </source>
</evidence>
<comment type="cofactor">
    <cofactor evidence="1">
        <name>heme</name>
        <dbReference type="ChEBI" id="CHEBI:30413"/>
    </cofactor>
</comment>
<evidence type="ECO:0000256" key="7">
    <source>
        <dbReference type="SAM" id="Phobius"/>
    </source>
</evidence>
<keyword evidence="7" id="KW-0812">Transmembrane</keyword>
<gene>
    <name evidence="9" type="ORF">FrCorBMG51_19360</name>
</gene>
<dbReference type="Pfam" id="PF13631">
    <property type="entry name" value="Cytochrom_B_N_2"/>
    <property type="match status" value="1"/>
</dbReference>
<evidence type="ECO:0000256" key="4">
    <source>
        <dbReference type="ARBA" id="ARBA00029351"/>
    </source>
</evidence>
<name>A0ABR5F0N3_9ACTN</name>
<feature type="transmembrane region" description="Helical" evidence="7">
    <location>
        <begin position="377"/>
        <end position="396"/>
    </location>
</feature>
<feature type="domain" description="Cytochrome b/b6 N-terminal region profile" evidence="8">
    <location>
        <begin position="19"/>
        <end position="245"/>
    </location>
</feature>
<feature type="transmembrane region" description="Helical" evidence="7">
    <location>
        <begin position="115"/>
        <end position="136"/>
    </location>
</feature>
<feature type="transmembrane region" description="Helical" evidence="7">
    <location>
        <begin position="214"/>
        <end position="237"/>
    </location>
</feature>
<dbReference type="SUPFAM" id="SSF81342">
    <property type="entry name" value="Transmembrane di-heme cytochromes"/>
    <property type="match status" value="1"/>
</dbReference>
<dbReference type="EC" id="7.1.1.8" evidence="2"/>
<organism evidence="9 10">
    <name type="scientific">Protofrankia coriariae</name>
    <dbReference type="NCBI Taxonomy" id="1562887"/>
    <lineage>
        <taxon>Bacteria</taxon>
        <taxon>Bacillati</taxon>
        <taxon>Actinomycetota</taxon>
        <taxon>Actinomycetes</taxon>
        <taxon>Frankiales</taxon>
        <taxon>Frankiaceae</taxon>
        <taxon>Protofrankia</taxon>
    </lineage>
</organism>
<dbReference type="InterPro" id="IPR016174">
    <property type="entry name" value="Di-haem_cyt_TM"/>
</dbReference>
<proteinExistence type="predicted"/>
<protein>
    <recommendedName>
        <fullName evidence="3">Cytochrome bc1 complex cytochrome b subunit</fullName>
        <ecNumber evidence="2">7.1.1.8</ecNumber>
    </recommendedName>
    <alternativeName>
        <fullName evidence="5">Cytochrome bc1 reductase complex subunit QcrB</fullName>
    </alternativeName>
</protein>
<sequence length="535" mass="58949">MTTVPPPPLVKRPGPVRALNRAADERFGTQGALRRNLNKVFPDHWSFMIGEIALYSFVILVLTGIYLTLFFDPSNTEVVYDGSYVPLKGVEMSRAYASTLEISFDTRAGLVFRQIHHWAALLFVASILVHLMRVFFTGAFRKPREVNWLIGVGLFVLGILEGFAGYSLPDDLLSGTGLRIASSIAQSIPVVGTWASFLVFNGEWPGENFIPRLYVVHILLVPGILLALIGAHLGILWHQKHTDFPGPGKTEHNVVGHRVFPVFAAKSSGFFMLVFAMLALLGGLAQINPIWAFGPYDPANVSSASQPDWYIGFLDGSTRLFPPWEFRGLGHTVPAVFWPTLILPGILFTLLAVYPFIEAKVTGDKESHNLLQRPREAPTRTGLGAFAITFYLVLWISGGNDVIAKTFDISLNAMTWAGRVGAIVLPPIVFYLTRKLCIHLQERDREIAEHGIETGIIQQLPNGEFVEEHRPKLPPVPDHPRVPTDRVALPSAGDGHAKGALVRRAGRAVSGFFVEEEERQPEPTGSSSQHPEGGH</sequence>
<feature type="transmembrane region" description="Helical" evidence="7">
    <location>
        <begin position="148"/>
        <end position="168"/>
    </location>
</feature>
<keyword evidence="7" id="KW-0472">Membrane</keyword>
<dbReference type="PANTHER" id="PTHR19271">
    <property type="entry name" value="CYTOCHROME B"/>
    <property type="match status" value="1"/>
</dbReference>
<dbReference type="PROSITE" id="PS51002">
    <property type="entry name" value="CYTB_NTER"/>
    <property type="match status" value="1"/>
</dbReference>
<feature type="transmembrane region" description="Helical" evidence="7">
    <location>
        <begin position="336"/>
        <end position="357"/>
    </location>
</feature>
<feature type="compositionally biased region" description="Polar residues" evidence="6">
    <location>
        <begin position="523"/>
        <end position="535"/>
    </location>
</feature>
<evidence type="ECO:0000313" key="10">
    <source>
        <dbReference type="Proteomes" id="UP000035425"/>
    </source>
</evidence>
<keyword evidence="7" id="KW-1133">Transmembrane helix</keyword>
<dbReference type="RefSeq" id="WP_047224455.1">
    <property type="nucleotide sequence ID" value="NZ_JWIO01000038.1"/>
</dbReference>
<keyword evidence="10" id="KW-1185">Reference proteome</keyword>
<dbReference type="InterPro" id="IPR027387">
    <property type="entry name" value="Cytb/b6-like_sf"/>
</dbReference>
<dbReference type="Gene3D" id="1.20.810.10">
    <property type="entry name" value="Cytochrome Bc1 Complex, Chain C"/>
    <property type="match status" value="1"/>
</dbReference>
<dbReference type="PANTHER" id="PTHR19271:SF16">
    <property type="entry name" value="CYTOCHROME B"/>
    <property type="match status" value="1"/>
</dbReference>
<comment type="catalytic activity">
    <reaction evidence="4">
        <text>a quinol + 2 Fe(III)-[cytochrome c](out) = a quinone + 2 Fe(II)-[cytochrome c](out) + 2 H(+)(out)</text>
        <dbReference type="Rhea" id="RHEA:11484"/>
        <dbReference type="Rhea" id="RHEA-COMP:10350"/>
        <dbReference type="Rhea" id="RHEA-COMP:14399"/>
        <dbReference type="ChEBI" id="CHEBI:15378"/>
        <dbReference type="ChEBI" id="CHEBI:24646"/>
        <dbReference type="ChEBI" id="CHEBI:29033"/>
        <dbReference type="ChEBI" id="CHEBI:29034"/>
        <dbReference type="ChEBI" id="CHEBI:132124"/>
        <dbReference type="EC" id="7.1.1.8"/>
    </reaction>
</comment>
<dbReference type="Proteomes" id="UP000035425">
    <property type="component" value="Unassembled WGS sequence"/>
</dbReference>
<feature type="transmembrane region" description="Helical" evidence="7">
    <location>
        <begin position="270"/>
        <end position="293"/>
    </location>
</feature>
<evidence type="ECO:0000259" key="8">
    <source>
        <dbReference type="PROSITE" id="PS51002"/>
    </source>
</evidence>